<protein>
    <recommendedName>
        <fullName evidence="2">PiggyBac transposable element-derived protein domain-containing protein</fullName>
    </recommendedName>
</protein>
<keyword evidence="1" id="KW-1133">Transmembrane helix</keyword>
<dbReference type="PANTHER" id="PTHR47272:SF2">
    <property type="entry name" value="PIGGYBAC TRANSPOSABLE ELEMENT-DERIVED PROTEIN 3-LIKE"/>
    <property type="match status" value="1"/>
</dbReference>
<reference evidence="3" key="1">
    <citation type="journal article" date="2023" name="Insect Mol. Biol.">
        <title>Genome sequencing provides insights into the evolution of gene families encoding plant cell wall-degrading enzymes in longhorned beetles.</title>
        <authorList>
            <person name="Shin N.R."/>
            <person name="Okamura Y."/>
            <person name="Kirsch R."/>
            <person name="Pauchet Y."/>
        </authorList>
    </citation>
    <scope>NUCLEOTIDE SEQUENCE</scope>
    <source>
        <strain evidence="3">RBIC_L_NR</strain>
    </source>
</reference>
<dbReference type="PANTHER" id="PTHR47272">
    <property type="entry name" value="DDE_TNP_1_7 DOMAIN-CONTAINING PROTEIN"/>
    <property type="match status" value="1"/>
</dbReference>
<proteinExistence type="predicted"/>
<keyword evidence="4" id="KW-1185">Reference proteome</keyword>
<keyword evidence="1" id="KW-0472">Membrane</keyword>
<name>A0AAV8ZBU1_9CUCU</name>
<keyword evidence="1" id="KW-0812">Transmembrane</keyword>
<dbReference type="EMBL" id="JANEYF010001621">
    <property type="protein sequence ID" value="KAJ8961056.1"/>
    <property type="molecule type" value="Genomic_DNA"/>
</dbReference>
<accession>A0AAV8ZBU1</accession>
<evidence type="ECO:0000256" key="1">
    <source>
        <dbReference type="SAM" id="Phobius"/>
    </source>
</evidence>
<gene>
    <name evidence="3" type="ORF">NQ314_005986</name>
</gene>
<organism evidence="3 4">
    <name type="scientific">Rhamnusium bicolor</name>
    <dbReference type="NCBI Taxonomy" id="1586634"/>
    <lineage>
        <taxon>Eukaryota</taxon>
        <taxon>Metazoa</taxon>
        <taxon>Ecdysozoa</taxon>
        <taxon>Arthropoda</taxon>
        <taxon>Hexapoda</taxon>
        <taxon>Insecta</taxon>
        <taxon>Pterygota</taxon>
        <taxon>Neoptera</taxon>
        <taxon>Endopterygota</taxon>
        <taxon>Coleoptera</taxon>
        <taxon>Polyphaga</taxon>
        <taxon>Cucujiformia</taxon>
        <taxon>Chrysomeloidea</taxon>
        <taxon>Cerambycidae</taxon>
        <taxon>Lepturinae</taxon>
        <taxon>Rhagiini</taxon>
        <taxon>Rhamnusium</taxon>
    </lineage>
</organism>
<comment type="caution">
    <text evidence="3">The sequence shown here is derived from an EMBL/GenBank/DDBJ whole genome shotgun (WGS) entry which is preliminary data.</text>
</comment>
<dbReference type="Proteomes" id="UP001162156">
    <property type="component" value="Unassembled WGS sequence"/>
</dbReference>
<dbReference type="InterPro" id="IPR029526">
    <property type="entry name" value="PGBD"/>
</dbReference>
<dbReference type="Pfam" id="PF13843">
    <property type="entry name" value="DDE_Tnp_1_7"/>
    <property type="match status" value="1"/>
</dbReference>
<sequence>MKNGTTQVLACPIVVKDYNAHMGAVDKSDMLKHCYEINRRSKKWWLRIFWHFLEVTMVNVYILFTQKANCKTISLKHFRQTIAISLVGVNSHKSTMGRSRSNNPQVNHFRRIVPYEVRYEKAAHLLVYGTFRRCSYCSSANELHRTNWMCTVCQVGLCLNSQTNRFLLFPSKDNE</sequence>
<feature type="domain" description="PiggyBac transposable element-derived protein" evidence="2">
    <location>
        <begin position="7"/>
        <end position="60"/>
    </location>
</feature>
<dbReference type="AlphaFoldDB" id="A0AAV8ZBU1"/>
<evidence type="ECO:0000259" key="2">
    <source>
        <dbReference type="Pfam" id="PF13843"/>
    </source>
</evidence>
<feature type="transmembrane region" description="Helical" evidence="1">
    <location>
        <begin position="44"/>
        <end position="64"/>
    </location>
</feature>
<evidence type="ECO:0000313" key="4">
    <source>
        <dbReference type="Proteomes" id="UP001162156"/>
    </source>
</evidence>
<evidence type="ECO:0000313" key="3">
    <source>
        <dbReference type="EMBL" id="KAJ8961056.1"/>
    </source>
</evidence>